<feature type="binding site" evidence="14">
    <location>
        <position position="264"/>
    </location>
    <ligand>
        <name>substrate</name>
    </ligand>
</feature>
<feature type="active site" description="Proton acceptor" evidence="13">
    <location>
        <position position="81"/>
    </location>
</feature>
<sequence length="435" mass="46402">MEAIVLKAKLQHLFLCLVLALGFVSISSALVAQQSVAAAASVAVPETTIAAKAGIAVDADSGQILAEKDSQKVLPIASMSKLLSIYLVLKAVKEGKLSWSKQLKPSALAYSLSQNMELSNIPFEEGVSYSAKELYEASLIYSANSAIMVLADAISGSQNKFVDAMKAQLKEWGINDEKIVNVSGLPNSYLGDNRYPGSSSADENKLSARDVAVIAKHVLDEFPEVLTTASQTNLPFHGTTYSNWNLMLKGQTAAESDLPVDGLKTGTGDAAGDCFVGTVKKNGFRVITVILHADGQEADTAKRFTATAALMHNVYQNWEIKTVLKKNEANSALTPVKVTNSKQTSVKVVPGETVKMLLPKSTKASQLNFTVSNSNVSRTAPIKKGDHLGKVDLPAIGSGYLSGTTAQAVPVLAQQSVKALTWWQKAWHNMTGLFS</sequence>
<dbReference type="InterPro" id="IPR012338">
    <property type="entry name" value="Beta-lactam/transpept-like"/>
</dbReference>
<keyword evidence="8" id="KW-0378">Hydrolase</keyword>
<dbReference type="Pfam" id="PF07943">
    <property type="entry name" value="PBP5_C"/>
    <property type="match status" value="1"/>
</dbReference>
<dbReference type="EC" id="3.4.16.4" evidence="4"/>
<dbReference type="Proteomes" id="UP000051813">
    <property type="component" value="Unassembled WGS sequence"/>
</dbReference>
<name>A0A0R2BH01_9LACO</name>
<reference evidence="17 18" key="1">
    <citation type="journal article" date="2015" name="Genome Announc.">
        <title>Expanding the biotechnology potential of lactobacilli through comparative genomics of 213 strains and associated genera.</title>
        <authorList>
            <person name="Sun Z."/>
            <person name="Harris H.M."/>
            <person name="McCann A."/>
            <person name="Guo C."/>
            <person name="Argimon S."/>
            <person name="Zhang W."/>
            <person name="Yang X."/>
            <person name="Jeffery I.B."/>
            <person name="Cooney J.C."/>
            <person name="Kagawa T.F."/>
            <person name="Liu W."/>
            <person name="Song Y."/>
            <person name="Salvetti E."/>
            <person name="Wrobel A."/>
            <person name="Rasinkangas P."/>
            <person name="Parkhill J."/>
            <person name="Rea M.C."/>
            <person name="O'Sullivan O."/>
            <person name="Ritari J."/>
            <person name="Douillard F.P."/>
            <person name="Paul Ross R."/>
            <person name="Yang R."/>
            <person name="Briner A.E."/>
            <person name="Felis G.E."/>
            <person name="de Vos W.M."/>
            <person name="Barrangou R."/>
            <person name="Klaenhammer T.R."/>
            <person name="Caufield P.W."/>
            <person name="Cui Y."/>
            <person name="Zhang H."/>
            <person name="O'Toole P.W."/>
        </authorList>
    </citation>
    <scope>NUCLEOTIDE SEQUENCE [LARGE SCALE GENOMIC DNA]</scope>
    <source>
        <strain evidence="17 18">DSM 20335</strain>
    </source>
</reference>
<evidence type="ECO:0000256" key="13">
    <source>
        <dbReference type="PIRSR" id="PIRSR618044-1"/>
    </source>
</evidence>
<dbReference type="InterPro" id="IPR015956">
    <property type="entry name" value="Peniciliin-bd_prot_C_sf"/>
</dbReference>
<dbReference type="PRINTS" id="PR00725">
    <property type="entry name" value="DADACBPTASE1"/>
</dbReference>
<comment type="similarity">
    <text evidence="3 15">Belongs to the peptidase S11 family.</text>
</comment>
<keyword evidence="7" id="KW-0732">Signal</keyword>
<comment type="catalytic activity">
    <reaction evidence="12">
        <text>Preferential cleavage: (Ac)2-L-Lys-D-Ala-|-D-Ala. Also transpeptidation of peptidyl-alanyl moieties that are N-acyl substituents of D-alanine.</text>
        <dbReference type="EC" id="3.4.16.4"/>
    </reaction>
</comment>
<dbReference type="UniPathway" id="UPA00219"/>
<dbReference type="InterPro" id="IPR001967">
    <property type="entry name" value="Peptidase_S11_N"/>
</dbReference>
<comment type="caution">
    <text evidence="17">The sequence shown here is derived from an EMBL/GenBank/DDBJ whole genome shotgun (WGS) entry which is preliminary data.</text>
</comment>
<keyword evidence="11" id="KW-0961">Cell wall biogenesis/degradation</keyword>
<dbReference type="PANTHER" id="PTHR21581:SF11">
    <property type="entry name" value="D-ALANYL-D-ALANINE CARBOXYPEPTIDASE DACA"/>
    <property type="match status" value="1"/>
</dbReference>
<dbReference type="EMBL" id="AYYK01000008">
    <property type="protein sequence ID" value="KRM78863.1"/>
    <property type="molecule type" value="Genomic_DNA"/>
</dbReference>
<dbReference type="STRING" id="1423738.FC84_GL000016"/>
<dbReference type="Pfam" id="PF00768">
    <property type="entry name" value="Peptidase_S11"/>
    <property type="match status" value="1"/>
</dbReference>
<evidence type="ECO:0000256" key="11">
    <source>
        <dbReference type="ARBA" id="ARBA00023316"/>
    </source>
</evidence>
<evidence type="ECO:0000256" key="15">
    <source>
        <dbReference type="RuleBase" id="RU004016"/>
    </source>
</evidence>
<dbReference type="InterPro" id="IPR012907">
    <property type="entry name" value="Peptidase_S11_C"/>
</dbReference>
<dbReference type="SUPFAM" id="SSF69189">
    <property type="entry name" value="Penicillin-binding protein associated domain"/>
    <property type="match status" value="1"/>
</dbReference>
<dbReference type="GO" id="GO:0071555">
    <property type="term" value="P:cell wall organization"/>
    <property type="evidence" value="ECO:0007669"/>
    <property type="project" value="UniProtKB-KW"/>
</dbReference>
<dbReference type="Gene3D" id="3.40.710.10">
    <property type="entry name" value="DD-peptidase/beta-lactamase superfamily"/>
    <property type="match status" value="1"/>
</dbReference>
<dbReference type="GO" id="GO:0006508">
    <property type="term" value="P:proteolysis"/>
    <property type="evidence" value="ECO:0007669"/>
    <property type="project" value="UniProtKB-KW"/>
</dbReference>
<dbReference type="AlphaFoldDB" id="A0A0R2BH01"/>
<evidence type="ECO:0000256" key="2">
    <source>
        <dbReference type="ARBA" id="ARBA00004752"/>
    </source>
</evidence>
<feature type="active site" description="Acyl-ester intermediate" evidence="13">
    <location>
        <position position="78"/>
    </location>
</feature>
<keyword evidence="10" id="KW-0573">Peptidoglycan synthesis</keyword>
<dbReference type="GO" id="GO:0008360">
    <property type="term" value="P:regulation of cell shape"/>
    <property type="evidence" value="ECO:0007669"/>
    <property type="project" value="UniProtKB-KW"/>
</dbReference>
<feature type="active site" evidence="13">
    <location>
        <position position="142"/>
    </location>
</feature>
<evidence type="ECO:0000313" key="18">
    <source>
        <dbReference type="Proteomes" id="UP000051813"/>
    </source>
</evidence>
<feature type="domain" description="Peptidase S11 D-Ala-D-Ala carboxypeptidase A C-terminal" evidence="16">
    <location>
        <begin position="318"/>
        <end position="419"/>
    </location>
</feature>
<keyword evidence="6" id="KW-0645">Protease</keyword>
<evidence type="ECO:0000313" key="17">
    <source>
        <dbReference type="EMBL" id="KRM78863.1"/>
    </source>
</evidence>
<evidence type="ECO:0000256" key="1">
    <source>
        <dbReference type="ARBA" id="ARBA00003217"/>
    </source>
</evidence>
<proteinExistence type="inferred from homology"/>
<dbReference type="OrthoDB" id="9791132at2"/>
<accession>A0A0R2BH01</accession>
<evidence type="ECO:0000256" key="6">
    <source>
        <dbReference type="ARBA" id="ARBA00022670"/>
    </source>
</evidence>
<dbReference type="InterPro" id="IPR037167">
    <property type="entry name" value="Peptidase_S11_C_sf"/>
</dbReference>
<keyword evidence="9" id="KW-0133">Cell shape</keyword>
<keyword evidence="18" id="KW-1185">Reference proteome</keyword>
<organism evidence="17 18">
    <name type="scientific">Lapidilactobacillus dextrinicus DSM 20335</name>
    <dbReference type="NCBI Taxonomy" id="1423738"/>
    <lineage>
        <taxon>Bacteria</taxon>
        <taxon>Bacillati</taxon>
        <taxon>Bacillota</taxon>
        <taxon>Bacilli</taxon>
        <taxon>Lactobacillales</taxon>
        <taxon>Lactobacillaceae</taxon>
        <taxon>Lapidilactobacillus</taxon>
    </lineage>
</organism>
<evidence type="ECO:0000256" key="8">
    <source>
        <dbReference type="ARBA" id="ARBA00022801"/>
    </source>
</evidence>
<dbReference type="InterPro" id="IPR018044">
    <property type="entry name" value="Peptidase_S11"/>
</dbReference>
<evidence type="ECO:0000256" key="7">
    <source>
        <dbReference type="ARBA" id="ARBA00022729"/>
    </source>
</evidence>
<dbReference type="GO" id="GO:0009252">
    <property type="term" value="P:peptidoglycan biosynthetic process"/>
    <property type="evidence" value="ECO:0007669"/>
    <property type="project" value="UniProtKB-UniPathway"/>
</dbReference>
<comment type="function">
    <text evidence="1">Removes C-terminal D-alanyl residues from sugar-peptide cell wall precursors.</text>
</comment>
<evidence type="ECO:0000256" key="12">
    <source>
        <dbReference type="ARBA" id="ARBA00034000"/>
    </source>
</evidence>
<evidence type="ECO:0000256" key="5">
    <source>
        <dbReference type="ARBA" id="ARBA00022645"/>
    </source>
</evidence>
<dbReference type="SUPFAM" id="SSF56601">
    <property type="entry name" value="beta-lactamase/transpeptidase-like"/>
    <property type="match status" value="1"/>
</dbReference>
<dbReference type="PANTHER" id="PTHR21581">
    <property type="entry name" value="D-ALANYL-D-ALANINE CARBOXYPEPTIDASE"/>
    <property type="match status" value="1"/>
</dbReference>
<protein>
    <recommendedName>
        <fullName evidence="4">serine-type D-Ala-D-Ala carboxypeptidase</fullName>
        <ecNumber evidence="4">3.4.16.4</ecNumber>
    </recommendedName>
</protein>
<evidence type="ECO:0000256" key="9">
    <source>
        <dbReference type="ARBA" id="ARBA00022960"/>
    </source>
</evidence>
<comment type="pathway">
    <text evidence="2">Cell wall biogenesis; peptidoglycan biosynthesis.</text>
</comment>
<evidence type="ECO:0000256" key="4">
    <source>
        <dbReference type="ARBA" id="ARBA00012448"/>
    </source>
</evidence>
<dbReference type="PATRIC" id="fig|1423738.3.peg.16"/>
<gene>
    <name evidence="17" type="ORF">FC84_GL000016</name>
</gene>
<dbReference type="Gene3D" id="2.60.410.10">
    <property type="entry name" value="D-Ala-D-Ala carboxypeptidase, C-terminal domain"/>
    <property type="match status" value="1"/>
</dbReference>
<dbReference type="SMART" id="SM00936">
    <property type="entry name" value="PBP5_C"/>
    <property type="match status" value="1"/>
</dbReference>
<evidence type="ECO:0000256" key="10">
    <source>
        <dbReference type="ARBA" id="ARBA00022984"/>
    </source>
</evidence>
<evidence type="ECO:0000256" key="14">
    <source>
        <dbReference type="PIRSR" id="PIRSR618044-2"/>
    </source>
</evidence>
<evidence type="ECO:0000259" key="16">
    <source>
        <dbReference type="SMART" id="SM00936"/>
    </source>
</evidence>
<keyword evidence="5 17" id="KW-0121">Carboxypeptidase</keyword>
<dbReference type="GO" id="GO:0009002">
    <property type="term" value="F:serine-type D-Ala-D-Ala carboxypeptidase activity"/>
    <property type="evidence" value="ECO:0007669"/>
    <property type="project" value="UniProtKB-EC"/>
</dbReference>
<evidence type="ECO:0000256" key="3">
    <source>
        <dbReference type="ARBA" id="ARBA00007164"/>
    </source>
</evidence>